<dbReference type="OMA" id="LWIRIDA"/>
<comment type="caution">
    <text evidence="4">The sequence shown here is derived from an EMBL/GenBank/DDBJ whole genome shotgun (WGS) entry which is preliminary data.</text>
</comment>
<gene>
    <name evidence="4" type="ORF">Fcan01_21966</name>
</gene>
<dbReference type="SUPFAM" id="SSF53383">
    <property type="entry name" value="PLP-dependent transferases"/>
    <property type="match status" value="1"/>
</dbReference>
<sequence length="122" mass="13860">MLNFNFCVRIFVVIVPLLVQNGDTSNLPRQGTFPRRVQTALRQVQERIESNADLWIRIDARIEMDKVRAQIASLLKADASDIVVVPNTTSGMNAILRSMIWQRGDKIMHFSTVYGAMKSLIQ</sequence>
<dbReference type="InterPro" id="IPR015424">
    <property type="entry name" value="PyrdxlP-dep_Trfase"/>
</dbReference>
<feature type="chain" id="PRO_5012420601" description="Aminotransferase class V domain-containing protein" evidence="2">
    <location>
        <begin position="25"/>
        <end position="122"/>
    </location>
</feature>
<evidence type="ECO:0000313" key="4">
    <source>
        <dbReference type="EMBL" id="OXA43016.1"/>
    </source>
</evidence>
<reference evidence="4 5" key="1">
    <citation type="submission" date="2015-12" db="EMBL/GenBank/DDBJ databases">
        <title>The genome of Folsomia candida.</title>
        <authorList>
            <person name="Faddeeva A."/>
            <person name="Derks M.F."/>
            <person name="Anvar Y."/>
            <person name="Smit S."/>
            <person name="Van Straalen N."/>
            <person name="Roelofs D."/>
        </authorList>
    </citation>
    <scope>NUCLEOTIDE SEQUENCE [LARGE SCALE GENOMIC DNA]</scope>
    <source>
        <strain evidence="4 5">VU population</strain>
        <tissue evidence="4">Whole body</tissue>
    </source>
</reference>
<dbReference type="AlphaFoldDB" id="A0A226DFN7"/>
<organism evidence="4 5">
    <name type="scientific">Folsomia candida</name>
    <name type="common">Springtail</name>
    <dbReference type="NCBI Taxonomy" id="158441"/>
    <lineage>
        <taxon>Eukaryota</taxon>
        <taxon>Metazoa</taxon>
        <taxon>Ecdysozoa</taxon>
        <taxon>Arthropoda</taxon>
        <taxon>Hexapoda</taxon>
        <taxon>Collembola</taxon>
        <taxon>Entomobryomorpha</taxon>
        <taxon>Isotomoidea</taxon>
        <taxon>Isotomidae</taxon>
        <taxon>Proisotominae</taxon>
        <taxon>Folsomia</taxon>
    </lineage>
</organism>
<keyword evidence="1" id="KW-0663">Pyridoxal phosphate</keyword>
<dbReference type="STRING" id="158441.A0A226DFN7"/>
<evidence type="ECO:0000256" key="1">
    <source>
        <dbReference type="ARBA" id="ARBA00022898"/>
    </source>
</evidence>
<feature type="domain" description="Aminotransferase class V" evidence="3">
    <location>
        <begin position="59"/>
        <end position="108"/>
    </location>
</feature>
<accession>A0A226DFN7</accession>
<dbReference type="PANTHER" id="PTHR43092">
    <property type="entry name" value="L-CYSTEINE DESULFHYDRASE"/>
    <property type="match status" value="1"/>
</dbReference>
<evidence type="ECO:0000313" key="5">
    <source>
        <dbReference type="Proteomes" id="UP000198287"/>
    </source>
</evidence>
<keyword evidence="5" id="KW-1185">Reference proteome</keyword>
<dbReference type="EMBL" id="LNIX01000023">
    <property type="protein sequence ID" value="OXA43016.1"/>
    <property type="molecule type" value="Genomic_DNA"/>
</dbReference>
<dbReference type="PANTHER" id="PTHR43092:SF2">
    <property type="entry name" value="HERCYNYLCYSTEINE SULFOXIDE LYASE"/>
    <property type="match status" value="1"/>
</dbReference>
<name>A0A226DFN7_FOLCA</name>
<keyword evidence="2" id="KW-0732">Signal</keyword>
<dbReference type="Gene3D" id="3.40.640.10">
    <property type="entry name" value="Type I PLP-dependent aspartate aminotransferase-like (Major domain)"/>
    <property type="match status" value="1"/>
</dbReference>
<proteinExistence type="predicted"/>
<dbReference type="InterPro" id="IPR000192">
    <property type="entry name" value="Aminotrans_V_dom"/>
</dbReference>
<dbReference type="Pfam" id="PF00266">
    <property type="entry name" value="Aminotran_5"/>
    <property type="match status" value="1"/>
</dbReference>
<dbReference type="InterPro" id="IPR015421">
    <property type="entry name" value="PyrdxlP-dep_Trfase_major"/>
</dbReference>
<dbReference type="OrthoDB" id="5978656at2759"/>
<dbReference type="Proteomes" id="UP000198287">
    <property type="component" value="Unassembled WGS sequence"/>
</dbReference>
<evidence type="ECO:0000256" key="2">
    <source>
        <dbReference type="SAM" id="SignalP"/>
    </source>
</evidence>
<evidence type="ECO:0000259" key="3">
    <source>
        <dbReference type="Pfam" id="PF00266"/>
    </source>
</evidence>
<protein>
    <recommendedName>
        <fullName evidence="3">Aminotransferase class V domain-containing protein</fullName>
    </recommendedName>
</protein>
<feature type="signal peptide" evidence="2">
    <location>
        <begin position="1"/>
        <end position="24"/>
    </location>
</feature>